<dbReference type="Gene3D" id="3.20.20.60">
    <property type="entry name" value="Phosphoenolpyruvate-binding domains"/>
    <property type="match status" value="1"/>
</dbReference>
<accession>X0PF77</accession>
<dbReference type="OrthoDB" id="2134543at2"/>
<dbReference type="eggNOG" id="COG2513">
    <property type="taxonomic scope" value="Bacteria"/>
</dbReference>
<dbReference type="PATRIC" id="fig|1423734.3.peg.1189"/>
<sequence length="243" mass="26511">MDYIPALSDAFLIKAKLAGNRFYLDGQLIAGTLLEDDEKSLLSLSEYANYLRYIRLTTTAQIIADGQSGFGNPMNTYYAVQELERSGANAILLGDQTYPMNLTTLEVTSDLDFFGKIQASLDARENPATAIMAQLDGISIYGVQGVQDRIDTLHRLGIQQIALGALQQATAKQLALIFAHNPDLGLLLQPEGIGPEMAASLAPAFIIDTQVTLKARTSYQAKLDQFIQAQRAISTKEVAHESR</sequence>
<dbReference type="PANTHER" id="PTHR42905:SF5">
    <property type="entry name" value="CARBOXYVINYL-CARBOXYPHOSPHONATE PHOSPHORYLMUTASE, CHLOROPLASTIC"/>
    <property type="match status" value="1"/>
</dbReference>
<organism evidence="1 2">
    <name type="scientific">Agrilactobacillus composti DSM 18527 = JCM 14202</name>
    <dbReference type="NCBI Taxonomy" id="1423734"/>
    <lineage>
        <taxon>Bacteria</taxon>
        <taxon>Bacillati</taxon>
        <taxon>Bacillota</taxon>
        <taxon>Bacilli</taxon>
        <taxon>Lactobacillales</taxon>
        <taxon>Lactobacillaceae</taxon>
        <taxon>Agrilactobacillus</taxon>
    </lineage>
</organism>
<dbReference type="AlphaFoldDB" id="X0PF77"/>
<reference evidence="1 2" key="1">
    <citation type="journal article" date="2015" name="Genome Announc.">
        <title>Expanding the biotechnology potential of lactobacilli through comparative genomics of 213 strains and associated genera.</title>
        <authorList>
            <person name="Sun Z."/>
            <person name="Harris H.M."/>
            <person name="McCann A."/>
            <person name="Guo C."/>
            <person name="Argimon S."/>
            <person name="Zhang W."/>
            <person name="Yang X."/>
            <person name="Jeffery I.B."/>
            <person name="Cooney J.C."/>
            <person name="Kagawa T.F."/>
            <person name="Liu W."/>
            <person name="Song Y."/>
            <person name="Salvetti E."/>
            <person name="Wrobel A."/>
            <person name="Rasinkangas P."/>
            <person name="Parkhill J."/>
            <person name="Rea M.C."/>
            <person name="O'Sullivan O."/>
            <person name="Ritari J."/>
            <person name="Douillard F.P."/>
            <person name="Paul Ross R."/>
            <person name="Yang R."/>
            <person name="Briner A.E."/>
            <person name="Felis G.E."/>
            <person name="de Vos W.M."/>
            <person name="Barrangou R."/>
            <person name="Klaenhammer T.R."/>
            <person name="Caufield P.W."/>
            <person name="Cui Y."/>
            <person name="Zhang H."/>
            <person name="O'Toole P.W."/>
        </authorList>
    </citation>
    <scope>NUCLEOTIDE SEQUENCE [LARGE SCALE GENOMIC DNA]</scope>
    <source>
        <strain evidence="1 2">DSM 18527</strain>
    </source>
</reference>
<evidence type="ECO:0008006" key="3">
    <source>
        <dbReference type="Google" id="ProtNLM"/>
    </source>
</evidence>
<name>X0PF77_9LACO</name>
<dbReference type="STRING" id="1423734.FC83_GL001176"/>
<dbReference type="InterPro" id="IPR015813">
    <property type="entry name" value="Pyrv/PenolPyrv_kinase-like_dom"/>
</dbReference>
<dbReference type="PANTHER" id="PTHR42905">
    <property type="entry name" value="PHOSPHOENOLPYRUVATE CARBOXYLASE"/>
    <property type="match status" value="1"/>
</dbReference>
<comment type="caution">
    <text evidence="1">The sequence shown here is derived from an EMBL/GenBank/DDBJ whole genome shotgun (WGS) entry which is preliminary data.</text>
</comment>
<keyword evidence="2" id="KW-1185">Reference proteome</keyword>
<evidence type="ECO:0000313" key="1">
    <source>
        <dbReference type="EMBL" id="KRM35050.1"/>
    </source>
</evidence>
<dbReference type="Proteomes" id="UP000051236">
    <property type="component" value="Unassembled WGS sequence"/>
</dbReference>
<evidence type="ECO:0000313" key="2">
    <source>
        <dbReference type="Proteomes" id="UP000051236"/>
    </source>
</evidence>
<dbReference type="RefSeq" id="WP_052004761.1">
    <property type="nucleotide sequence ID" value="NZ_AZGA01000016.1"/>
</dbReference>
<dbReference type="EMBL" id="AZGA01000016">
    <property type="protein sequence ID" value="KRM35050.1"/>
    <property type="molecule type" value="Genomic_DNA"/>
</dbReference>
<gene>
    <name evidence="1" type="ORF">FC83_GL001176</name>
</gene>
<dbReference type="InterPro" id="IPR040442">
    <property type="entry name" value="Pyrv_kinase-like_dom_sf"/>
</dbReference>
<dbReference type="SUPFAM" id="SSF51621">
    <property type="entry name" value="Phosphoenolpyruvate/pyruvate domain"/>
    <property type="match status" value="1"/>
</dbReference>
<dbReference type="GO" id="GO:0003824">
    <property type="term" value="F:catalytic activity"/>
    <property type="evidence" value="ECO:0007669"/>
    <property type="project" value="InterPro"/>
</dbReference>
<protein>
    <recommendedName>
        <fullName evidence="3">Carboxyvinyl-carboxyphosphonate phosphorylmutase</fullName>
    </recommendedName>
</protein>
<proteinExistence type="predicted"/>